<organism evidence="1 2">
    <name type="scientific">Wenxinia marina DSM 24838</name>
    <dbReference type="NCBI Taxonomy" id="1123501"/>
    <lineage>
        <taxon>Bacteria</taxon>
        <taxon>Pseudomonadati</taxon>
        <taxon>Pseudomonadota</taxon>
        <taxon>Alphaproteobacteria</taxon>
        <taxon>Rhodobacterales</taxon>
        <taxon>Roseobacteraceae</taxon>
        <taxon>Wenxinia</taxon>
    </lineage>
</organism>
<name>A0A0D0QK98_9RHOB</name>
<evidence type="ECO:0000313" key="1">
    <source>
        <dbReference type="EMBL" id="KIQ71433.1"/>
    </source>
</evidence>
<evidence type="ECO:0000313" key="2">
    <source>
        <dbReference type="Proteomes" id="UP000035100"/>
    </source>
</evidence>
<reference evidence="1 2" key="1">
    <citation type="submission" date="2013-01" db="EMBL/GenBank/DDBJ databases">
        <authorList>
            <person name="Fiebig A."/>
            <person name="Goeker M."/>
            <person name="Klenk H.-P.P."/>
        </authorList>
    </citation>
    <scope>NUCLEOTIDE SEQUENCE [LARGE SCALE GENOMIC DNA]</scope>
    <source>
        <strain evidence="1 2">DSM 24838</strain>
        <plasmid evidence="1 2">pWENMAR1</plasmid>
    </source>
</reference>
<dbReference type="Pfam" id="PF19662">
    <property type="entry name" value="DUF6165"/>
    <property type="match status" value="1"/>
</dbReference>
<dbReference type="eggNOG" id="COG0859">
    <property type="taxonomic scope" value="Bacteria"/>
</dbReference>
<dbReference type="RefSeq" id="WP_018302605.1">
    <property type="nucleotide sequence ID" value="NZ_CM003137.1"/>
</dbReference>
<dbReference type="EMBL" id="AONG01000001">
    <property type="protein sequence ID" value="KIQ71433.1"/>
    <property type="molecule type" value="Genomic_DNA"/>
</dbReference>
<protein>
    <submittedName>
        <fullName evidence="1">Uncharacterized protein</fullName>
    </submittedName>
</protein>
<comment type="caution">
    <text evidence="1">The sequence shown here is derived from an EMBL/GenBank/DDBJ whole genome shotgun (WGS) entry which is preliminary data.</text>
</comment>
<dbReference type="AlphaFoldDB" id="A0A0D0QK98"/>
<gene>
    <name evidence="1" type="ORF">Wenmar_04081</name>
</gene>
<dbReference type="Proteomes" id="UP000035100">
    <property type="component" value="Plasmid pWENMAR1"/>
</dbReference>
<dbReference type="InterPro" id="IPR046163">
    <property type="entry name" value="DUF6165"/>
</dbReference>
<keyword evidence="1" id="KW-0614">Plasmid</keyword>
<proteinExistence type="predicted"/>
<dbReference type="OrthoDB" id="9155693at2"/>
<accession>A0A0D0QK98</accession>
<keyword evidence="2" id="KW-1185">Reference proteome</keyword>
<sequence length="129" mass="14651">MIIHAPISVGELFDKITILRVKNERLRDPERRAHVAHELALLEELAAGKVEVTDEIRGLVDELQQVNAGLWDIEDGKRAAERTKTFDAAFIDLARQVYLQNDRRAAVKKRINLLTGSEVVEEKSYDETS</sequence>
<geneLocation type="plasmid" evidence="1 2">
    <name>pWENMAR1</name>
</geneLocation>